<organism evidence="2 3">
    <name type="scientific">Arenicella xantha</name>
    <dbReference type="NCBI Taxonomy" id="644221"/>
    <lineage>
        <taxon>Bacteria</taxon>
        <taxon>Pseudomonadati</taxon>
        <taxon>Pseudomonadota</taxon>
        <taxon>Gammaproteobacteria</taxon>
        <taxon>Arenicellales</taxon>
        <taxon>Arenicellaceae</taxon>
        <taxon>Arenicella</taxon>
    </lineage>
</organism>
<sequence length="383" mass="42929">MMKILVRSLLGIVALIVVGLITLVATGNGYIITSLQRTYLVGNVTANINDYTEFTTREIKAASPSPLDNHSDYNTKALPTAFIEELIEYDSVGFLVLKDGKVLHESYYNDYHDRSKTNSFSMAKTVTTLLLGIAIEEGHVTGLDQPITDFLPEFNDDPLGSKATIGQLSAMNSGYDWDEQYYSPFSPTVELLYGDDIRRFVLERKFTSEPGTFWYYSSASTELMGIFLERALKQAGAADNLSEYLSQKLWQPLQMNDDALWHLDDNGMELVFCCLSTNLRNYAKLGQLMLNQGDWQGQQLVNAAFIQNMTKPGLVEHYGLSTWLGLNQNPANYWFSGHLGQHIIVVPEHNMVIVRLGERSKPGSDHITDTVPNYVQAALTLIQ</sequence>
<dbReference type="Pfam" id="PF00144">
    <property type="entry name" value="Beta-lactamase"/>
    <property type="match status" value="1"/>
</dbReference>
<dbReference type="AlphaFoldDB" id="A0A395JHT0"/>
<dbReference type="Proteomes" id="UP000253083">
    <property type="component" value="Unassembled WGS sequence"/>
</dbReference>
<dbReference type="InterPro" id="IPR012338">
    <property type="entry name" value="Beta-lactam/transpept-like"/>
</dbReference>
<keyword evidence="3" id="KW-1185">Reference proteome</keyword>
<accession>A0A395JHT0</accession>
<gene>
    <name evidence="2" type="ORF">DFR28_103125</name>
</gene>
<name>A0A395JHT0_9GAMM</name>
<dbReference type="RefSeq" id="WP_113954705.1">
    <property type="nucleotide sequence ID" value="NZ_QNRT01000003.1"/>
</dbReference>
<reference evidence="2 3" key="1">
    <citation type="submission" date="2018-06" db="EMBL/GenBank/DDBJ databases">
        <title>Genomic Encyclopedia of Type Strains, Phase IV (KMG-IV): sequencing the most valuable type-strain genomes for metagenomic binning, comparative biology and taxonomic classification.</title>
        <authorList>
            <person name="Goeker M."/>
        </authorList>
    </citation>
    <scope>NUCLEOTIDE SEQUENCE [LARGE SCALE GENOMIC DNA]</scope>
    <source>
        <strain evidence="2 3">DSM 24032</strain>
    </source>
</reference>
<evidence type="ECO:0000313" key="3">
    <source>
        <dbReference type="Proteomes" id="UP000253083"/>
    </source>
</evidence>
<protein>
    <submittedName>
        <fullName evidence="2">CubicO group peptidase (Beta-lactamase class C family)</fullName>
    </submittedName>
</protein>
<dbReference type="PANTHER" id="PTHR43283">
    <property type="entry name" value="BETA-LACTAMASE-RELATED"/>
    <property type="match status" value="1"/>
</dbReference>
<evidence type="ECO:0000259" key="1">
    <source>
        <dbReference type="Pfam" id="PF00144"/>
    </source>
</evidence>
<dbReference type="EMBL" id="QNRT01000003">
    <property type="protein sequence ID" value="RBP49700.1"/>
    <property type="molecule type" value="Genomic_DNA"/>
</dbReference>
<dbReference type="PANTHER" id="PTHR43283:SF7">
    <property type="entry name" value="BETA-LACTAMASE-RELATED DOMAIN-CONTAINING PROTEIN"/>
    <property type="match status" value="1"/>
</dbReference>
<comment type="caution">
    <text evidence="2">The sequence shown here is derived from an EMBL/GenBank/DDBJ whole genome shotgun (WGS) entry which is preliminary data.</text>
</comment>
<evidence type="ECO:0000313" key="2">
    <source>
        <dbReference type="EMBL" id="RBP49700.1"/>
    </source>
</evidence>
<dbReference type="Gene3D" id="3.40.710.10">
    <property type="entry name" value="DD-peptidase/beta-lactamase superfamily"/>
    <property type="match status" value="1"/>
</dbReference>
<dbReference type="SUPFAM" id="SSF56601">
    <property type="entry name" value="beta-lactamase/transpeptidase-like"/>
    <property type="match status" value="1"/>
</dbReference>
<feature type="domain" description="Beta-lactamase-related" evidence="1">
    <location>
        <begin position="82"/>
        <end position="369"/>
    </location>
</feature>
<dbReference type="InterPro" id="IPR001466">
    <property type="entry name" value="Beta-lactam-related"/>
</dbReference>
<dbReference type="InParanoid" id="A0A395JHT0"/>
<dbReference type="InterPro" id="IPR050789">
    <property type="entry name" value="Diverse_Enzym_Activities"/>
</dbReference>
<proteinExistence type="predicted"/>
<dbReference type="OrthoDB" id="5705574at2"/>